<feature type="transmembrane region" description="Helical" evidence="2">
    <location>
        <begin position="539"/>
        <end position="558"/>
    </location>
</feature>
<dbReference type="Proteomes" id="UP000292702">
    <property type="component" value="Unassembled WGS sequence"/>
</dbReference>
<gene>
    <name evidence="3" type="ORF">EIP91_001231</name>
</gene>
<name>A0A4R0RIE4_9APHY</name>
<feature type="transmembrane region" description="Helical" evidence="2">
    <location>
        <begin position="564"/>
        <end position="584"/>
    </location>
</feature>
<keyword evidence="4" id="KW-1185">Reference proteome</keyword>
<keyword evidence="2" id="KW-1133">Transmembrane helix</keyword>
<accession>A0A4R0RIE4</accession>
<keyword evidence="2" id="KW-0812">Transmembrane</keyword>
<dbReference type="OrthoDB" id="2657661at2759"/>
<protein>
    <submittedName>
        <fullName evidence="3">Uncharacterized protein</fullName>
    </submittedName>
</protein>
<dbReference type="AlphaFoldDB" id="A0A4R0RIE4"/>
<sequence>MADSTHLRPPPSPQFVELRPLPPNTASSTAVEPISRPSSCDGSMRSRPSSPCPQSAATLCPSPSPEALTALECNSPISTKAVPSRDGAVAVFATQTARPLATPSESAQCSFQDVTPDLEVPIVSCAPFEIANRSYERVYAVPKENTSEKQIKTIKAVEVNFLRDRNVPKWDICTHPEGRMYFQRICKKVFTNSLLTGEDDEERETWRCAEVAVNLIKAELSKTREAPDDTVIVIDVRHDLGFVHYYCASWERRCVFWLDEVPIELLVRNDRPVYCKSHLNLEATAHFWHHIQMFPSHGAHLLGEMTLEVRNILAHACHDTLTSDTSTSPYDDRKLTRMMRAVDYLPDDRSEYKVCMTARTLGAFYHERFLNYYGQPGAKLNSDDPLHAMSNRIPRSAWFWIFSPGLFWWPDMYLHSLETIWVDETVRYVHWSEFISALRQDWERSATPATVLLTANVGILAIQSVDTGHDHSRSVAQVASYASIMLCLANYIICQVLLRQHRESVKNGAKYASDYLWQQENSKLGLQAVAMIFSLPHALFVWSLLTFLASICWIFFWQTSTIDVSLLGALLLWLIVLVLIVIIVRWESAYYEDTLGGRLVDPVTRKLRMVAEYAKNRGLRLRPLRRRRRNSDEEQAADSENGTAVDHDEQ</sequence>
<evidence type="ECO:0000256" key="1">
    <source>
        <dbReference type="SAM" id="MobiDB-lite"/>
    </source>
</evidence>
<evidence type="ECO:0000256" key="2">
    <source>
        <dbReference type="SAM" id="Phobius"/>
    </source>
</evidence>
<proteinExistence type="predicted"/>
<feature type="compositionally biased region" description="Polar residues" evidence="1">
    <location>
        <begin position="24"/>
        <end position="57"/>
    </location>
</feature>
<dbReference type="EMBL" id="RWJN01000130">
    <property type="protein sequence ID" value="TCD66563.1"/>
    <property type="molecule type" value="Genomic_DNA"/>
</dbReference>
<comment type="caution">
    <text evidence="3">The sequence shown here is derived from an EMBL/GenBank/DDBJ whole genome shotgun (WGS) entry which is preliminary data.</text>
</comment>
<organism evidence="3 4">
    <name type="scientific">Steccherinum ochraceum</name>
    <dbReference type="NCBI Taxonomy" id="92696"/>
    <lineage>
        <taxon>Eukaryota</taxon>
        <taxon>Fungi</taxon>
        <taxon>Dikarya</taxon>
        <taxon>Basidiomycota</taxon>
        <taxon>Agaricomycotina</taxon>
        <taxon>Agaricomycetes</taxon>
        <taxon>Polyporales</taxon>
        <taxon>Steccherinaceae</taxon>
        <taxon>Steccherinum</taxon>
    </lineage>
</organism>
<dbReference type="STRING" id="92696.A0A4R0RIE4"/>
<keyword evidence="2" id="KW-0472">Membrane</keyword>
<evidence type="ECO:0000313" key="4">
    <source>
        <dbReference type="Proteomes" id="UP000292702"/>
    </source>
</evidence>
<feature type="region of interest" description="Disordered" evidence="1">
    <location>
        <begin position="627"/>
        <end position="650"/>
    </location>
</feature>
<evidence type="ECO:0000313" key="3">
    <source>
        <dbReference type="EMBL" id="TCD66563.1"/>
    </source>
</evidence>
<reference evidence="3 4" key="1">
    <citation type="submission" date="2018-11" db="EMBL/GenBank/DDBJ databases">
        <title>Genome assembly of Steccherinum ochraceum LE-BIN_3174, the white-rot fungus of the Steccherinaceae family (The Residual Polyporoid clade, Polyporales, Basidiomycota).</title>
        <authorList>
            <person name="Fedorova T.V."/>
            <person name="Glazunova O.A."/>
            <person name="Landesman E.O."/>
            <person name="Moiseenko K.V."/>
            <person name="Psurtseva N.V."/>
            <person name="Savinova O.S."/>
            <person name="Shakhova N.V."/>
            <person name="Tyazhelova T.V."/>
            <person name="Vasina D.V."/>
        </authorList>
    </citation>
    <scope>NUCLEOTIDE SEQUENCE [LARGE SCALE GENOMIC DNA]</scope>
    <source>
        <strain evidence="3 4">LE-BIN_3174</strain>
    </source>
</reference>
<feature type="region of interest" description="Disordered" evidence="1">
    <location>
        <begin position="1"/>
        <end position="61"/>
    </location>
</feature>